<dbReference type="Gene3D" id="3.90.70.10">
    <property type="entry name" value="Cysteine proteinases"/>
    <property type="match status" value="1"/>
</dbReference>
<reference evidence="13" key="1">
    <citation type="submission" date="2011-05" db="EMBL/GenBank/DDBJ databases">
        <authorList>
            <person name="Richards S.R."/>
            <person name="Qu J."/>
            <person name="Jiang H."/>
            <person name="Jhangiani S.N."/>
            <person name="Agravi P."/>
            <person name="Goodspeed R."/>
            <person name="Gross S."/>
            <person name="Mandapat C."/>
            <person name="Jackson L."/>
            <person name="Mathew T."/>
            <person name="Pu L."/>
            <person name="Thornton R."/>
            <person name="Saada N."/>
            <person name="Wilczek-Boney K.B."/>
            <person name="Lee S."/>
            <person name="Kovar C."/>
            <person name="Wu Y."/>
            <person name="Scherer S.E."/>
            <person name="Worley K.C."/>
            <person name="Muzny D.M."/>
            <person name="Gibbs R."/>
        </authorList>
    </citation>
    <scope>NUCLEOTIDE SEQUENCE</scope>
    <source>
        <strain evidence="13">Brora</strain>
    </source>
</reference>
<keyword evidence="4" id="KW-0677">Repeat</keyword>
<dbReference type="SMART" id="SM00054">
    <property type="entry name" value="EFh"/>
    <property type="match status" value="2"/>
</dbReference>
<evidence type="ECO:0000256" key="5">
    <source>
        <dbReference type="ARBA" id="ARBA00022801"/>
    </source>
</evidence>
<evidence type="ECO:0000313" key="12">
    <source>
        <dbReference type="EnsemblMetazoa" id="SMAR011570-PA"/>
    </source>
</evidence>
<evidence type="ECO:0000256" key="7">
    <source>
        <dbReference type="ARBA" id="ARBA00022837"/>
    </source>
</evidence>
<dbReference type="InterPro" id="IPR000169">
    <property type="entry name" value="Pept_cys_AS"/>
</dbReference>
<dbReference type="InterPro" id="IPR022684">
    <property type="entry name" value="Calpain_cysteine_protease"/>
</dbReference>
<feature type="domain" description="Calpain catalytic" evidence="10">
    <location>
        <begin position="56"/>
        <end position="358"/>
    </location>
</feature>
<keyword evidence="13" id="KW-1185">Reference proteome</keyword>
<keyword evidence="7" id="KW-0106">Calcium</keyword>
<dbReference type="InterPro" id="IPR038765">
    <property type="entry name" value="Papain-like_cys_pep_sf"/>
</dbReference>
<keyword evidence="5 9" id="KW-0378">Hydrolase</keyword>
<evidence type="ECO:0000256" key="2">
    <source>
        <dbReference type="ARBA" id="ARBA00022670"/>
    </source>
</evidence>
<evidence type="ECO:0000256" key="4">
    <source>
        <dbReference type="ARBA" id="ARBA00022737"/>
    </source>
</evidence>
<dbReference type="CDD" id="cd00214">
    <property type="entry name" value="Calpain_III"/>
    <property type="match status" value="1"/>
</dbReference>
<protein>
    <recommendedName>
        <fullName evidence="14">Calpain catalytic domain-containing protein</fullName>
    </recommendedName>
</protein>
<dbReference type="Gene3D" id="2.60.120.380">
    <property type="match status" value="1"/>
</dbReference>
<dbReference type="Proteomes" id="UP000014500">
    <property type="component" value="Unassembled WGS sequence"/>
</dbReference>
<dbReference type="PANTHER" id="PTHR10183">
    <property type="entry name" value="CALPAIN"/>
    <property type="match status" value="1"/>
</dbReference>
<reference evidence="12" key="2">
    <citation type="submission" date="2015-02" db="UniProtKB">
        <authorList>
            <consortium name="EnsemblMetazoa"/>
        </authorList>
    </citation>
    <scope>IDENTIFICATION</scope>
</reference>
<evidence type="ECO:0000259" key="10">
    <source>
        <dbReference type="PROSITE" id="PS50203"/>
    </source>
</evidence>
<dbReference type="CDD" id="cd16196">
    <property type="entry name" value="EFh_PEF_CalpA_B"/>
    <property type="match status" value="1"/>
</dbReference>
<dbReference type="GO" id="GO:0006508">
    <property type="term" value="P:proteolysis"/>
    <property type="evidence" value="ECO:0007669"/>
    <property type="project" value="UniProtKB-KW"/>
</dbReference>
<dbReference type="SMART" id="SM00720">
    <property type="entry name" value="calpain_III"/>
    <property type="match status" value="1"/>
</dbReference>
<dbReference type="SUPFAM" id="SSF54001">
    <property type="entry name" value="Cysteine proteinases"/>
    <property type="match status" value="1"/>
</dbReference>
<dbReference type="SUPFAM" id="SSF47473">
    <property type="entry name" value="EF-hand"/>
    <property type="match status" value="1"/>
</dbReference>
<dbReference type="PRINTS" id="PR00704">
    <property type="entry name" value="CALPAIN"/>
</dbReference>
<dbReference type="InterPro" id="IPR001300">
    <property type="entry name" value="Peptidase_C2_calpain_cat"/>
</dbReference>
<dbReference type="eggNOG" id="KOG0045">
    <property type="taxonomic scope" value="Eukaryota"/>
</dbReference>
<dbReference type="STRING" id="126957.T1JCQ1"/>
<dbReference type="InterPro" id="IPR002048">
    <property type="entry name" value="EF_hand_dom"/>
</dbReference>
<dbReference type="SMART" id="SM00230">
    <property type="entry name" value="CysPc"/>
    <property type="match status" value="1"/>
</dbReference>
<dbReference type="EMBL" id="JH432074">
    <property type="status" value="NOT_ANNOTATED_CDS"/>
    <property type="molecule type" value="Genomic_DNA"/>
</dbReference>
<dbReference type="InterPro" id="IPR033883">
    <property type="entry name" value="C2_III"/>
</dbReference>
<evidence type="ECO:0000256" key="6">
    <source>
        <dbReference type="ARBA" id="ARBA00022807"/>
    </source>
</evidence>
<keyword evidence="6 9" id="KW-0788">Thiol protease</keyword>
<dbReference type="PROSITE" id="PS00139">
    <property type="entry name" value="THIOL_PROTEASE_CYS"/>
    <property type="match status" value="1"/>
</dbReference>
<evidence type="ECO:0000256" key="9">
    <source>
        <dbReference type="PROSITE-ProRule" id="PRU00239"/>
    </source>
</evidence>
<feature type="active site" evidence="8 9">
    <location>
        <position position="111"/>
    </location>
</feature>
<dbReference type="CDD" id="cd00044">
    <property type="entry name" value="CysPc"/>
    <property type="match status" value="1"/>
</dbReference>
<feature type="active site" evidence="8 9">
    <location>
        <position position="298"/>
    </location>
</feature>
<feature type="active site" evidence="8 9">
    <location>
        <position position="270"/>
    </location>
</feature>
<keyword evidence="2 9" id="KW-0645">Protease</keyword>
<feature type="domain" description="EF-hand" evidence="11">
    <location>
        <begin position="615"/>
        <end position="650"/>
    </location>
</feature>
<proteinExistence type="inferred from homology"/>
<dbReference type="InterPro" id="IPR022683">
    <property type="entry name" value="Calpain_III"/>
</dbReference>
<dbReference type="FunFam" id="2.60.120.380:FF:000001">
    <property type="entry name" value="Calpain-1 catalytic subunit"/>
    <property type="match status" value="1"/>
</dbReference>
<name>T1JCQ1_STRMM</name>
<organism evidence="12 13">
    <name type="scientific">Strigamia maritima</name>
    <name type="common">European centipede</name>
    <name type="synonym">Geophilus maritimus</name>
    <dbReference type="NCBI Taxonomy" id="126957"/>
    <lineage>
        <taxon>Eukaryota</taxon>
        <taxon>Metazoa</taxon>
        <taxon>Ecdysozoa</taxon>
        <taxon>Arthropoda</taxon>
        <taxon>Myriapoda</taxon>
        <taxon>Chilopoda</taxon>
        <taxon>Pleurostigmophora</taxon>
        <taxon>Geophilomorpha</taxon>
        <taxon>Linotaeniidae</taxon>
        <taxon>Strigamia</taxon>
    </lineage>
</organism>
<sequence length="714" mass="81840">MSSNVTWSFATSTQRRNLYRKTDSLKFGEKGSGFRCRTEIQDFEKIRDQCFAEGRLFEDRTFDADDANIFYSKQLPRPFQWKRPGEIVDDPHFFVEGVSRFDVRQGELGDCWLLAAVANLTLNTELFHRVVPPDQGFMRSKKYAGIFHFRFWQFGKWIDVVVDDRLPTFYGKLVFLQSKDNNEFWSALLEKAYAKLHGSYEALKGGRMCEAMCDFTGGLTEEYKLSQAPPNLFTIMSKAYDRSSLMGCAIPPEPGEAIEGRMSNGLIKGHAYSITCVKMVDIKTPRVSGKIPLVRIRNPWGNEAEWSGPWSDKSREWNYISADEKEQLGITFEADGEFWMSYADFIKNFVELEICNLSPDSLDEPKKCWATHTFDGSWVKGITAGGCRNHIDTFGCNPQYRITLDDPDEEDDEQACTTIISLMQKNRRAQRKMGIDALTIGFVLYLLKNPNSAPRPLPRKFFEYTATAAKVDSFTNLREVCQRYKLAPGTYCIVPSTFEPHQQGNFILRVYSEKKNDMQEHDDEVGVNEADENVVEEVKKAGGGSTDAISECFKKIAGDDMEVDANELKEVLDFVLKKEFDFPGFGINLCRGIVAMMDQDHSGKLALEEFKTLWFNIATWKRVFKMYDENNTGSLTTFQLRSALASSGYHLNLHILKRLTLRYANKNNTMTFEDFIMCAVKLKTMIEVFKEKDPKGTNHATFQLDEWLKFTMYA</sequence>
<dbReference type="AlphaFoldDB" id="T1JCQ1"/>
<dbReference type="InterPro" id="IPR022682">
    <property type="entry name" value="Calpain_domain_III"/>
</dbReference>
<comment type="similarity">
    <text evidence="1">Belongs to the peptidase C2 family.</text>
</comment>
<dbReference type="InterPro" id="IPR036213">
    <property type="entry name" value="Calpain_III_sf"/>
</dbReference>
<dbReference type="Pfam" id="PF00648">
    <property type="entry name" value="Peptidase_C2"/>
    <property type="match status" value="1"/>
</dbReference>
<dbReference type="GO" id="GO:0005737">
    <property type="term" value="C:cytoplasm"/>
    <property type="evidence" value="ECO:0007669"/>
    <property type="project" value="TreeGrafter"/>
</dbReference>
<keyword evidence="3" id="KW-0479">Metal-binding</keyword>
<dbReference type="PhylomeDB" id="T1JCQ1"/>
<dbReference type="PROSITE" id="PS50203">
    <property type="entry name" value="CALPAIN_CAT"/>
    <property type="match status" value="1"/>
</dbReference>
<evidence type="ECO:0000256" key="1">
    <source>
        <dbReference type="ARBA" id="ARBA00007623"/>
    </source>
</evidence>
<dbReference type="HOGENOM" id="CLU_010982_0_1_1"/>
<dbReference type="GO" id="GO:0005509">
    <property type="term" value="F:calcium ion binding"/>
    <property type="evidence" value="ECO:0007669"/>
    <property type="project" value="InterPro"/>
</dbReference>
<dbReference type="PROSITE" id="PS50222">
    <property type="entry name" value="EF_HAND_2"/>
    <property type="match status" value="1"/>
</dbReference>
<dbReference type="FunFam" id="3.90.70.10:FF:000001">
    <property type="entry name" value="Calpain-1 catalytic subunit"/>
    <property type="match status" value="1"/>
</dbReference>
<dbReference type="OMA" id="DNSREWR"/>
<evidence type="ECO:0000259" key="11">
    <source>
        <dbReference type="PROSITE" id="PS50222"/>
    </source>
</evidence>
<evidence type="ECO:0000256" key="3">
    <source>
        <dbReference type="ARBA" id="ARBA00022723"/>
    </source>
</evidence>
<accession>T1JCQ1</accession>
<dbReference type="EnsemblMetazoa" id="SMAR011570-RA">
    <property type="protein sequence ID" value="SMAR011570-PA"/>
    <property type="gene ID" value="SMAR011570"/>
</dbReference>
<dbReference type="InterPro" id="IPR011992">
    <property type="entry name" value="EF-hand-dom_pair"/>
</dbReference>
<evidence type="ECO:0000313" key="13">
    <source>
        <dbReference type="Proteomes" id="UP000014500"/>
    </source>
</evidence>
<evidence type="ECO:0008006" key="14">
    <source>
        <dbReference type="Google" id="ProtNLM"/>
    </source>
</evidence>
<dbReference type="GO" id="GO:0004198">
    <property type="term" value="F:calcium-dependent cysteine-type endopeptidase activity"/>
    <property type="evidence" value="ECO:0007669"/>
    <property type="project" value="InterPro"/>
</dbReference>
<dbReference type="Pfam" id="PF01067">
    <property type="entry name" value="Calpain_III"/>
    <property type="match status" value="1"/>
</dbReference>
<dbReference type="Gene3D" id="1.10.238.10">
    <property type="entry name" value="EF-hand"/>
    <property type="match status" value="1"/>
</dbReference>
<dbReference type="PANTHER" id="PTHR10183:SF433">
    <property type="entry name" value="CALPAIN-A-RELATED"/>
    <property type="match status" value="1"/>
</dbReference>
<dbReference type="SUPFAM" id="SSF49758">
    <property type="entry name" value="Calpain large subunit, middle domain (domain III)"/>
    <property type="match status" value="1"/>
</dbReference>
<evidence type="ECO:0000256" key="8">
    <source>
        <dbReference type="PIRSR" id="PIRSR622684-1"/>
    </source>
</evidence>